<dbReference type="InterPro" id="IPR051609">
    <property type="entry name" value="NmrA/Isoflavone_reductase-like"/>
</dbReference>
<sequence>MSAILKNIAIIGASGSVGKPTLEELLKIGKHSITVISRKSSQAVFPAGVRIEKGEYDDDAFMKSALAGQDVLIIMLGFPGLPQQDLIVQQASKAGVMYVLPCEYGMDSQNDKACEISSMIQDKRDVQIRIKELGMKFIAVVTNFWTDYMIAHNAGGFNLTAKRATVHPGTYRWHTTTQAQVGRGIAAMLSLPAATIEKDFANGWLYLTSFHVTHEEMFQAILTATNSTESKWQVERKPAKQLLEEGQVKLKAGDRSGVWDVLHGATFAEGYGGEYSREPHNVMLGLPEEDLVDVVRQAAKEVR</sequence>
<dbReference type="InterPro" id="IPR008030">
    <property type="entry name" value="NmrA-like"/>
</dbReference>
<dbReference type="PANTHER" id="PTHR47706">
    <property type="entry name" value="NMRA-LIKE FAMILY PROTEIN"/>
    <property type="match status" value="1"/>
</dbReference>
<dbReference type="PANTHER" id="PTHR47706:SF7">
    <property type="entry name" value="CIPA-LIKE, PUTATIVE (AFU_ORTHOLOGUE AFUA_1G01630)-RELATED"/>
    <property type="match status" value="1"/>
</dbReference>
<evidence type="ECO:0000256" key="2">
    <source>
        <dbReference type="ARBA" id="ARBA00023002"/>
    </source>
</evidence>
<evidence type="ECO:0000256" key="1">
    <source>
        <dbReference type="ARBA" id="ARBA00022857"/>
    </source>
</evidence>
<dbReference type="CDD" id="cd05259">
    <property type="entry name" value="PCBER_SDR_a"/>
    <property type="match status" value="1"/>
</dbReference>
<dbReference type="InterPro" id="IPR045312">
    <property type="entry name" value="PCBER-like"/>
</dbReference>
<reference evidence="4 5" key="1">
    <citation type="journal article" date="2023" name="G3 (Bethesda)">
        <title>A chromosome-level genome assembly of Zasmidium syzygii isolated from banana leaves.</title>
        <authorList>
            <person name="van Westerhoven A.C."/>
            <person name="Mehrabi R."/>
            <person name="Talebi R."/>
            <person name="Steentjes M.B.F."/>
            <person name="Corcolon B."/>
            <person name="Chong P.A."/>
            <person name="Kema G.H.J."/>
            <person name="Seidl M.F."/>
        </authorList>
    </citation>
    <scope>NUCLEOTIDE SEQUENCE [LARGE SCALE GENOMIC DNA]</scope>
    <source>
        <strain evidence="4 5">P124</strain>
    </source>
</reference>
<protein>
    <recommendedName>
        <fullName evidence="3">NmrA-like domain-containing protein</fullName>
    </recommendedName>
</protein>
<dbReference type="EMBL" id="JAXOVC010000004">
    <property type="protein sequence ID" value="KAK4503260.1"/>
    <property type="molecule type" value="Genomic_DNA"/>
</dbReference>
<proteinExistence type="predicted"/>
<dbReference type="InterPro" id="IPR036291">
    <property type="entry name" value="NAD(P)-bd_dom_sf"/>
</dbReference>
<comment type="caution">
    <text evidence="4">The sequence shown here is derived from an EMBL/GenBank/DDBJ whole genome shotgun (WGS) entry which is preliminary data.</text>
</comment>
<dbReference type="Pfam" id="PF05368">
    <property type="entry name" value="NmrA"/>
    <property type="match status" value="1"/>
</dbReference>
<accession>A0ABR0EPT3</accession>
<dbReference type="Proteomes" id="UP001305779">
    <property type="component" value="Unassembled WGS sequence"/>
</dbReference>
<evidence type="ECO:0000259" key="3">
    <source>
        <dbReference type="Pfam" id="PF05368"/>
    </source>
</evidence>
<organism evidence="4 5">
    <name type="scientific">Zasmidium cellare</name>
    <name type="common">Wine cellar mold</name>
    <name type="synonym">Racodium cellare</name>
    <dbReference type="NCBI Taxonomy" id="395010"/>
    <lineage>
        <taxon>Eukaryota</taxon>
        <taxon>Fungi</taxon>
        <taxon>Dikarya</taxon>
        <taxon>Ascomycota</taxon>
        <taxon>Pezizomycotina</taxon>
        <taxon>Dothideomycetes</taxon>
        <taxon>Dothideomycetidae</taxon>
        <taxon>Mycosphaerellales</taxon>
        <taxon>Mycosphaerellaceae</taxon>
        <taxon>Zasmidium</taxon>
    </lineage>
</organism>
<dbReference type="SUPFAM" id="SSF51735">
    <property type="entry name" value="NAD(P)-binding Rossmann-fold domains"/>
    <property type="match status" value="1"/>
</dbReference>
<evidence type="ECO:0000313" key="4">
    <source>
        <dbReference type="EMBL" id="KAK4503260.1"/>
    </source>
</evidence>
<gene>
    <name evidence="4" type="ORF">PRZ48_006688</name>
</gene>
<keyword evidence="1" id="KW-0521">NADP</keyword>
<evidence type="ECO:0000313" key="5">
    <source>
        <dbReference type="Proteomes" id="UP001305779"/>
    </source>
</evidence>
<dbReference type="Gene3D" id="3.40.50.720">
    <property type="entry name" value="NAD(P)-binding Rossmann-like Domain"/>
    <property type="match status" value="1"/>
</dbReference>
<keyword evidence="5" id="KW-1185">Reference proteome</keyword>
<feature type="domain" description="NmrA-like" evidence="3">
    <location>
        <begin position="6"/>
        <end position="175"/>
    </location>
</feature>
<name>A0ABR0EPT3_ZASCE</name>
<keyword evidence="2" id="KW-0560">Oxidoreductase</keyword>